<evidence type="ECO:0000313" key="1">
    <source>
        <dbReference type="EMBL" id="CAB4757101.1"/>
    </source>
</evidence>
<dbReference type="EMBL" id="CAFBPO010000008">
    <property type="protein sequence ID" value="CAB5020935.1"/>
    <property type="molecule type" value="Genomic_DNA"/>
</dbReference>
<dbReference type="SUPFAM" id="SSF51695">
    <property type="entry name" value="PLC-like phosphodiesterases"/>
    <property type="match status" value="1"/>
</dbReference>
<protein>
    <submittedName>
        <fullName evidence="1">Unannotated protein</fullName>
    </submittedName>
</protein>
<dbReference type="GO" id="GO:0006629">
    <property type="term" value="P:lipid metabolic process"/>
    <property type="evidence" value="ECO:0007669"/>
    <property type="project" value="InterPro"/>
</dbReference>
<organism evidence="1">
    <name type="scientific">freshwater metagenome</name>
    <dbReference type="NCBI Taxonomy" id="449393"/>
    <lineage>
        <taxon>unclassified sequences</taxon>
        <taxon>metagenomes</taxon>
        <taxon>ecological metagenomes</taxon>
    </lineage>
</organism>
<dbReference type="Gene3D" id="3.20.20.190">
    <property type="entry name" value="Phosphatidylinositol (PI) phosphodiesterase"/>
    <property type="match status" value="1"/>
</dbReference>
<accession>A0A6J6UB86</accession>
<dbReference type="GO" id="GO:0008081">
    <property type="term" value="F:phosphoric diester hydrolase activity"/>
    <property type="evidence" value="ECO:0007669"/>
    <property type="project" value="InterPro"/>
</dbReference>
<sequence>MDIRPLVYAHRGMWQTPDQQNSRQSIEAARFSGYGVETDFRSKSHSLVISHDPYGDSNPLAVDEIDFAEIPVALNIKEDGLLPQCEAFIKKYPNQHTFLFDGSIPEMVKIKEKGLPHALRLSEYETELPWKTRFLWVDGFNSDWWIKSPKILNLIEKHFVVFVSPEVHGREIERAWEFFRFLHFKEIAQFGICTDHPDKLKATFDE</sequence>
<dbReference type="InterPro" id="IPR017946">
    <property type="entry name" value="PLC-like_Pdiesterase_TIM-brl"/>
</dbReference>
<evidence type="ECO:0000313" key="2">
    <source>
        <dbReference type="EMBL" id="CAB4989300.1"/>
    </source>
</evidence>
<dbReference type="EMBL" id="CAEZZH010000009">
    <property type="protein sequence ID" value="CAB4757101.1"/>
    <property type="molecule type" value="Genomic_DNA"/>
</dbReference>
<evidence type="ECO:0000313" key="3">
    <source>
        <dbReference type="EMBL" id="CAB5020935.1"/>
    </source>
</evidence>
<proteinExistence type="predicted"/>
<evidence type="ECO:0000313" key="4">
    <source>
        <dbReference type="EMBL" id="CAB5073564.1"/>
    </source>
</evidence>
<dbReference type="EMBL" id="CAFBOO010000008">
    <property type="protein sequence ID" value="CAB4989300.1"/>
    <property type="molecule type" value="Genomic_DNA"/>
</dbReference>
<gene>
    <name evidence="1" type="ORF">UFOPK2850_00846</name>
    <name evidence="2" type="ORF">UFOPK3982_01041</name>
    <name evidence="3" type="ORF">UFOPK4120_00846</name>
    <name evidence="4" type="ORF">UFOPK4404_00889</name>
</gene>
<dbReference type="EMBL" id="CAFBQY010000008">
    <property type="protein sequence ID" value="CAB5073564.1"/>
    <property type="molecule type" value="Genomic_DNA"/>
</dbReference>
<name>A0A6J6UB86_9ZZZZ</name>
<dbReference type="AlphaFoldDB" id="A0A6J6UB86"/>
<reference evidence="1" key="1">
    <citation type="submission" date="2020-05" db="EMBL/GenBank/DDBJ databases">
        <authorList>
            <person name="Chiriac C."/>
            <person name="Salcher M."/>
            <person name="Ghai R."/>
            <person name="Kavagutti S V."/>
        </authorList>
    </citation>
    <scope>NUCLEOTIDE SEQUENCE</scope>
</reference>